<evidence type="ECO:0000313" key="1">
    <source>
        <dbReference type="EMBL" id="KAH9769359.1"/>
    </source>
</evidence>
<proteinExistence type="predicted"/>
<organism evidence="1 2">
    <name type="scientific">Citrus sinensis</name>
    <name type="common">Sweet orange</name>
    <name type="synonym">Citrus aurantium var. sinensis</name>
    <dbReference type="NCBI Taxonomy" id="2711"/>
    <lineage>
        <taxon>Eukaryota</taxon>
        <taxon>Viridiplantae</taxon>
        <taxon>Streptophyta</taxon>
        <taxon>Embryophyta</taxon>
        <taxon>Tracheophyta</taxon>
        <taxon>Spermatophyta</taxon>
        <taxon>Magnoliopsida</taxon>
        <taxon>eudicotyledons</taxon>
        <taxon>Gunneridae</taxon>
        <taxon>Pentapetalae</taxon>
        <taxon>rosids</taxon>
        <taxon>malvids</taxon>
        <taxon>Sapindales</taxon>
        <taxon>Rutaceae</taxon>
        <taxon>Aurantioideae</taxon>
        <taxon>Citrus</taxon>
    </lineage>
</organism>
<name>A0ACB8L7M6_CITSI</name>
<reference evidence="2" key="1">
    <citation type="journal article" date="2023" name="Hortic. Res.">
        <title>A chromosome-level phased genome enabling allele-level studies in sweet orange: a case study on citrus Huanglongbing tolerance.</title>
        <authorList>
            <person name="Wu B."/>
            <person name="Yu Q."/>
            <person name="Deng Z."/>
            <person name="Duan Y."/>
            <person name="Luo F."/>
            <person name="Gmitter F. Jr."/>
        </authorList>
    </citation>
    <scope>NUCLEOTIDE SEQUENCE [LARGE SCALE GENOMIC DNA]</scope>
    <source>
        <strain evidence="2">cv. Valencia</strain>
    </source>
</reference>
<dbReference type="EMBL" id="CM039173">
    <property type="protein sequence ID" value="KAH9769359.1"/>
    <property type="molecule type" value="Genomic_DNA"/>
</dbReference>
<evidence type="ECO:0000313" key="2">
    <source>
        <dbReference type="Proteomes" id="UP000829398"/>
    </source>
</evidence>
<keyword evidence="2" id="KW-1185">Reference proteome</keyword>
<sequence length="1283" mass="146707">MLLPQAQPFGDALQTMSMLYYKLNGFNDLTLKHVFIASLPLELQPELQRLCEQKDFFKDLIENRQSFASACKKPYLKIQCKDDKKCTCPTKKKSHFQKHPHRSSKKGKTPYRYFKRKIHPSSGKRSITVVSFTEYDDHTTFILTESTDDSEVDEISVISTVQEVNMVHSKPIIPSVKILVLPSKFHKPISVIGFLDTGAQRSMVLQDGRYHPGPHIAKELIKFPDTDLNKKQIQQFFGIVNYLRDFIPKVAVHTNKLSRMLKKQSPPWGPEQTTTVKQIKKISQSPPPLKIATTRQRILQTDTSDEYWSAILLEKKLEKQSPIASGQFKDAEKNYHVIYKDILAVKYGIKKFESRLISHNFLIKMDNSSFPKILDFKNKLLPDKQLLSLKAWFAKYDFTVQHIKGVKNLIPDFLTRPSINKPTLIISIHAIPIIAMYRSLPFKALTQKTFPLNLSFSSAFQIQDFAIKFLFRYFMNVYRTQPLCFPSLHLEHLFLTGFTLNPTMTISEDELWYVWCLTVLYATKFVLPVQPTLRSYFQHPVTKDYWTQDQPYEWKTFPHPFPLNHDPTIISVLKAYLLELNNIQPAPTDIYHTSIGPSHSLEFLPRIRENTPGSSSSPQGILVREECPDYTNVLSQDAQDPWEDFHSLLPSRDSQSLPTESVSQPTTDELDEDKLIYQQIHKTRKQYKKETRDISSSDIPPLYKASSFSHGYRSFPQISALIKMTGVMSCLKLVMNCYDEVDATWLSDINYGIRTLISTKRPHPKEYIQSSRLDQCSLQATTAEQYVTLEIPPELISHWQREGYTHLHIGGVRLILTLHGRKGLPVTARITMLDTRFTHYQDAVIGTVLTTLHAGSVLLTFYPNFNISLQDTNLSTALKVQVQIQGAEQISFAKIATLHHQLVYRLQNHALDLPSPEHHSDALMVLAESDQIPTIIQIPRHIPRHELIKLMPLELISNYEKFHTNTSPIQTTETMFERRSDGTIRMTFRPPPTAPEEPPRLSFTYSAMITAVQTAQEKLPIIGFNSEGYLVYPTNLDGHFLWDSPGSGNCDPDCPCHLEDPKPFEAVLNWQTQNARAQNETLVDIHKKQPPLYTPLPPPPTQAKDKSPMQQYNAQIIPDPSDTDQTSDSNLAVLEDPSEPETESSLDSSISSSDSKNSYADITRILMAQPEETEPAKSSRIDPFFEIPSYIEEDPPEASSAPNRPAQPQNDHKPSNDPWFTFDDISAAKWRDRLFEMVAWTDLQMLRANATTTSVLRELSIIRNGCLDKSPNVKSKCYYNISP</sequence>
<comment type="caution">
    <text evidence="1">The sequence shown here is derived from an EMBL/GenBank/DDBJ whole genome shotgun (WGS) entry which is preliminary data.</text>
</comment>
<gene>
    <name evidence="1" type="ORF">KPL71_011968</name>
</gene>
<protein>
    <submittedName>
        <fullName evidence="1">Uncharacterized protein</fullName>
    </submittedName>
</protein>
<accession>A0ACB8L7M6</accession>
<dbReference type="Proteomes" id="UP000829398">
    <property type="component" value="Chromosome 4"/>
</dbReference>